<dbReference type="InterPro" id="IPR050640">
    <property type="entry name" value="Bact_2-comp_sensor_kinase"/>
</dbReference>
<evidence type="ECO:0000259" key="2">
    <source>
        <dbReference type="SMART" id="SM00065"/>
    </source>
</evidence>
<keyword evidence="4" id="KW-1185">Reference proteome</keyword>
<dbReference type="AlphaFoldDB" id="A0A4R3KN69"/>
<dbReference type="PANTHER" id="PTHR34220">
    <property type="entry name" value="SENSOR HISTIDINE KINASE YPDA"/>
    <property type="match status" value="1"/>
</dbReference>
<keyword evidence="1" id="KW-0175">Coiled coil</keyword>
<dbReference type="SUPFAM" id="SSF55781">
    <property type="entry name" value="GAF domain-like"/>
    <property type="match status" value="1"/>
</dbReference>
<accession>A0A4R3KN69</accession>
<dbReference type="InterPro" id="IPR003018">
    <property type="entry name" value="GAF"/>
</dbReference>
<dbReference type="OrthoDB" id="6190788at2"/>
<dbReference type="EMBL" id="SMAD01000012">
    <property type="protein sequence ID" value="TCS85432.1"/>
    <property type="molecule type" value="Genomic_DNA"/>
</dbReference>
<dbReference type="InterPro" id="IPR010559">
    <property type="entry name" value="Sig_transdc_His_kin_internal"/>
</dbReference>
<protein>
    <submittedName>
        <fullName evidence="3">GAF domain-containing protein</fullName>
    </submittedName>
</protein>
<evidence type="ECO:0000256" key="1">
    <source>
        <dbReference type="SAM" id="Coils"/>
    </source>
</evidence>
<dbReference type="RefSeq" id="WP_132130149.1">
    <property type="nucleotide sequence ID" value="NZ_CP042432.1"/>
</dbReference>
<dbReference type="InterPro" id="IPR029016">
    <property type="entry name" value="GAF-like_dom_sf"/>
</dbReference>
<name>A0A4R3KN69_9SPHI</name>
<dbReference type="GO" id="GO:0016020">
    <property type="term" value="C:membrane"/>
    <property type="evidence" value="ECO:0007669"/>
    <property type="project" value="InterPro"/>
</dbReference>
<feature type="domain" description="GAF" evidence="2">
    <location>
        <begin position="26"/>
        <end position="173"/>
    </location>
</feature>
<proteinExistence type="predicted"/>
<evidence type="ECO:0000313" key="3">
    <source>
        <dbReference type="EMBL" id="TCS85432.1"/>
    </source>
</evidence>
<sequence>MARTYTNSEFEDILIYFTNSILGQNTEEEIAWDLAKNCISKLGFEDCVVYFVDEHNELLVQKAAYGPKNPQEFEISDPIFIPIGKGITGSAAKHARSELIHDTSLDERYIVDDKRRFSEITVPVIVDGKVFGVIDCEHSEKNFFTRQHLKILEAIASIYAVKISKVRAERAAREKEQHLLSIQKELLALKIQALRTQMNPHFLFNAINSIQFFITTGERKYALLYLTTLSRLIRYYLGNFEQDTVSIGEELNLMRHYLDLQSMRYTGKFGYKFHSAVSDYEAAMKIPNMILGSFTEHVLENAVFDNEGSGSVKIKIAVQNGNLKVTALYTSAAGNAKNRLMNYRQNMATWEEQVDLLNRLKGFGIKKRKHLRHLAAKGLSIKKVQISLPITD</sequence>
<dbReference type="Proteomes" id="UP000295807">
    <property type="component" value="Unassembled WGS sequence"/>
</dbReference>
<dbReference type="Pfam" id="PF06580">
    <property type="entry name" value="His_kinase"/>
    <property type="match status" value="1"/>
</dbReference>
<reference evidence="3 4" key="1">
    <citation type="submission" date="2019-03" db="EMBL/GenBank/DDBJ databases">
        <title>Genomic Encyclopedia of Type Strains, Phase IV (KMG-IV): sequencing the most valuable type-strain genomes for metagenomic binning, comparative biology and taxonomic classification.</title>
        <authorList>
            <person name="Goeker M."/>
        </authorList>
    </citation>
    <scope>NUCLEOTIDE SEQUENCE [LARGE SCALE GENOMIC DNA]</scope>
    <source>
        <strain evidence="3 4">DSM 21100</strain>
    </source>
</reference>
<gene>
    <name evidence="3" type="ORF">EDD80_1124</name>
</gene>
<dbReference type="GO" id="GO:0000155">
    <property type="term" value="F:phosphorelay sensor kinase activity"/>
    <property type="evidence" value="ECO:0007669"/>
    <property type="project" value="InterPro"/>
</dbReference>
<dbReference type="PANTHER" id="PTHR34220:SF7">
    <property type="entry name" value="SENSOR HISTIDINE KINASE YPDA"/>
    <property type="match status" value="1"/>
</dbReference>
<evidence type="ECO:0000313" key="4">
    <source>
        <dbReference type="Proteomes" id="UP000295807"/>
    </source>
</evidence>
<comment type="caution">
    <text evidence="3">The sequence shown here is derived from an EMBL/GenBank/DDBJ whole genome shotgun (WGS) entry which is preliminary data.</text>
</comment>
<dbReference type="Gene3D" id="3.30.450.40">
    <property type="match status" value="1"/>
</dbReference>
<feature type="coiled-coil region" evidence="1">
    <location>
        <begin position="333"/>
        <end position="360"/>
    </location>
</feature>
<dbReference type="Pfam" id="PF13185">
    <property type="entry name" value="GAF_2"/>
    <property type="match status" value="1"/>
</dbReference>
<dbReference type="SMART" id="SM00065">
    <property type="entry name" value="GAF"/>
    <property type="match status" value="1"/>
</dbReference>
<organism evidence="3 4">
    <name type="scientific">Anseongella ginsenosidimutans</name>
    <dbReference type="NCBI Taxonomy" id="496056"/>
    <lineage>
        <taxon>Bacteria</taxon>
        <taxon>Pseudomonadati</taxon>
        <taxon>Bacteroidota</taxon>
        <taxon>Sphingobacteriia</taxon>
        <taxon>Sphingobacteriales</taxon>
        <taxon>Sphingobacteriaceae</taxon>
        <taxon>Anseongella</taxon>
    </lineage>
</organism>